<sequence length="41" mass="4740">MDKNDIAWLAKQNEPLAFIVTPITEVNAWHLQVCHNDLSTY</sequence>
<organism evidence="1">
    <name type="scientific">hydrothermal vent metagenome</name>
    <dbReference type="NCBI Taxonomy" id="652676"/>
    <lineage>
        <taxon>unclassified sequences</taxon>
        <taxon>metagenomes</taxon>
        <taxon>ecological metagenomes</taxon>
    </lineage>
</organism>
<name>A0A3B0Y5Q9_9ZZZZ</name>
<gene>
    <name evidence="1" type="ORF">MNBD_GAMMA10-67</name>
</gene>
<evidence type="ECO:0000313" key="1">
    <source>
        <dbReference type="EMBL" id="VAW69499.1"/>
    </source>
</evidence>
<dbReference type="EMBL" id="UOFJ01000434">
    <property type="protein sequence ID" value="VAW69499.1"/>
    <property type="molecule type" value="Genomic_DNA"/>
</dbReference>
<proteinExistence type="predicted"/>
<dbReference type="AlphaFoldDB" id="A0A3B0Y5Q9"/>
<protein>
    <submittedName>
        <fullName evidence="1">Uncharacterized protein</fullName>
    </submittedName>
</protein>
<reference evidence="1" key="1">
    <citation type="submission" date="2018-06" db="EMBL/GenBank/DDBJ databases">
        <authorList>
            <person name="Zhirakovskaya E."/>
        </authorList>
    </citation>
    <scope>NUCLEOTIDE SEQUENCE</scope>
</reference>
<accession>A0A3B0Y5Q9</accession>